<protein>
    <submittedName>
        <fullName evidence="2">Uncharacterized protein</fullName>
    </submittedName>
</protein>
<dbReference type="RefSeq" id="WP_194506449.1">
    <property type="nucleotide sequence ID" value="NZ_JADILU010000001.1"/>
</dbReference>
<comment type="caution">
    <text evidence="2">The sequence shown here is derived from an EMBL/GenBank/DDBJ whole genome shotgun (WGS) entry which is preliminary data.</text>
</comment>
<keyword evidence="1" id="KW-1133">Transmembrane helix</keyword>
<dbReference type="Proteomes" id="UP001597548">
    <property type="component" value="Unassembled WGS sequence"/>
</dbReference>
<feature type="transmembrane region" description="Helical" evidence="1">
    <location>
        <begin position="147"/>
        <end position="168"/>
    </location>
</feature>
<evidence type="ECO:0000313" key="3">
    <source>
        <dbReference type="Proteomes" id="UP001597548"/>
    </source>
</evidence>
<keyword evidence="3" id="KW-1185">Reference proteome</keyword>
<sequence>MKRTLNILHYSLYLIEIKLHHLFNKINPGLLIYKIPRVKKWMKDKNGIENTKEWLDNFWLDKKDGYSLLNIVGWLTGIIFLLLISSTIFLGKLFYLKIIFNNYTWICIPLLGISWAICYFHVFKNDKYLIYFEEFEKWTILDKRKNVLLSIGFILFVIVFFFVSLLYFP</sequence>
<accession>A0ABW5ZYF1</accession>
<keyword evidence="1" id="KW-0472">Membrane</keyword>
<dbReference type="EMBL" id="JBHUOS010000010">
    <property type="protein sequence ID" value="MFD2916688.1"/>
    <property type="molecule type" value="Genomic_DNA"/>
</dbReference>
<keyword evidence="1" id="KW-0812">Transmembrane</keyword>
<feature type="transmembrane region" description="Helical" evidence="1">
    <location>
        <begin position="103"/>
        <end position="122"/>
    </location>
</feature>
<feature type="transmembrane region" description="Helical" evidence="1">
    <location>
        <begin position="68"/>
        <end position="91"/>
    </location>
</feature>
<evidence type="ECO:0000256" key="1">
    <source>
        <dbReference type="SAM" id="Phobius"/>
    </source>
</evidence>
<reference evidence="3" key="1">
    <citation type="journal article" date="2019" name="Int. J. Syst. Evol. Microbiol.">
        <title>The Global Catalogue of Microorganisms (GCM) 10K type strain sequencing project: providing services to taxonomists for standard genome sequencing and annotation.</title>
        <authorList>
            <consortium name="The Broad Institute Genomics Platform"/>
            <consortium name="The Broad Institute Genome Sequencing Center for Infectious Disease"/>
            <person name="Wu L."/>
            <person name="Ma J."/>
        </authorList>
    </citation>
    <scope>NUCLEOTIDE SEQUENCE [LARGE SCALE GENOMIC DNA]</scope>
    <source>
        <strain evidence="3">KCTC 32514</strain>
    </source>
</reference>
<proteinExistence type="predicted"/>
<evidence type="ECO:0000313" key="2">
    <source>
        <dbReference type="EMBL" id="MFD2916688.1"/>
    </source>
</evidence>
<name>A0ABW5ZYF1_9FLAO</name>
<organism evidence="2 3">
    <name type="scientific">Psychroserpens luteus</name>
    <dbReference type="NCBI Taxonomy" id="1434066"/>
    <lineage>
        <taxon>Bacteria</taxon>
        <taxon>Pseudomonadati</taxon>
        <taxon>Bacteroidota</taxon>
        <taxon>Flavobacteriia</taxon>
        <taxon>Flavobacteriales</taxon>
        <taxon>Flavobacteriaceae</taxon>
        <taxon>Psychroserpens</taxon>
    </lineage>
</organism>
<gene>
    <name evidence="2" type="ORF">ACFS29_13620</name>
</gene>